<dbReference type="SUPFAM" id="SSF57196">
    <property type="entry name" value="EGF/Laminin"/>
    <property type="match status" value="1"/>
</dbReference>
<evidence type="ECO:0000256" key="1">
    <source>
        <dbReference type="PROSITE-ProRule" id="PRU00076"/>
    </source>
</evidence>
<keyword evidence="6" id="KW-1185">Reference proteome</keyword>
<keyword evidence="3" id="KW-0472">Membrane</keyword>
<accession>A0A914WH67</accession>
<evidence type="ECO:0000256" key="3">
    <source>
        <dbReference type="SAM" id="Phobius"/>
    </source>
</evidence>
<keyword evidence="1" id="KW-1015">Disulfide bond</keyword>
<dbReference type="AlphaFoldDB" id="A0A914WH67"/>
<dbReference type="PROSITE" id="PS00022">
    <property type="entry name" value="EGF_1"/>
    <property type="match status" value="1"/>
</dbReference>
<feature type="transmembrane region" description="Helical" evidence="3">
    <location>
        <begin position="1173"/>
        <end position="1198"/>
    </location>
</feature>
<dbReference type="PROSITE" id="PS50026">
    <property type="entry name" value="EGF_3"/>
    <property type="match status" value="1"/>
</dbReference>
<dbReference type="InterPro" id="IPR053295">
    <property type="entry name" value="Innate_immunity_reg"/>
</dbReference>
<keyword evidence="3" id="KW-1133">Transmembrane helix</keyword>
<dbReference type="SMART" id="SM00181">
    <property type="entry name" value="EGF"/>
    <property type="match status" value="1"/>
</dbReference>
<protein>
    <submittedName>
        <fullName evidence="7">EGF-like domain-containing protein</fullName>
    </submittedName>
</protein>
<keyword evidence="4" id="KW-0732">Signal</keyword>
<proteinExistence type="predicted"/>
<name>A0A914WH67_9BILA</name>
<reference evidence="7" key="1">
    <citation type="submission" date="2022-11" db="UniProtKB">
        <authorList>
            <consortium name="WormBaseParasite"/>
        </authorList>
    </citation>
    <scope>IDENTIFICATION</scope>
</reference>
<feature type="chain" id="PRO_5037021519" evidence="4">
    <location>
        <begin position="19"/>
        <end position="1270"/>
    </location>
</feature>
<dbReference type="PANTHER" id="PTHR47324">
    <property type="entry name" value="PROTEIN IRG-7-RELATED"/>
    <property type="match status" value="1"/>
</dbReference>
<evidence type="ECO:0000259" key="5">
    <source>
        <dbReference type="PROSITE" id="PS50026"/>
    </source>
</evidence>
<dbReference type="Gene3D" id="2.10.25.10">
    <property type="entry name" value="Laminin"/>
    <property type="match status" value="1"/>
</dbReference>
<keyword evidence="3" id="KW-0812">Transmembrane</keyword>
<feature type="region of interest" description="Disordered" evidence="2">
    <location>
        <begin position="1092"/>
        <end position="1142"/>
    </location>
</feature>
<dbReference type="PROSITE" id="PS01186">
    <property type="entry name" value="EGF_2"/>
    <property type="match status" value="1"/>
</dbReference>
<dbReference type="CDD" id="cd00054">
    <property type="entry name" value="EGF_CA"/>
    <property type="match status" value="1"/>
</dbReference>
<dbReference type="Proteomes" id="UP000887566">
    <property type="component" value="Unplaced"/>
</dbReference>
<dbReference type="InterPro" id="IPR000742">
    <property type="entry name" value="EGF"/>
</dbReference>
<evidence type="ECO:0000256" key="2">
    <source>
        <dbReference type="SAM" id="MobiDB-lite"/>
    </source>
</evidence>
<feature type="disulfide bond" evidence="1">
    <location>
        <begin position="100"/>
        <end position="109"/>
    </location>
</feature>
<organism evidence="6 7">
    <name type="scientific">Plectus sambesii</name>
    <dbReference type="NCBI Taxonomy" id="2011161"/>
    <lineage>
        <taxon>Eukaryota</taxon>
        <taxon>Metazoa</taxon>
        <taxon>Ecdysozoa</taxon>
        <taxon>Nematoda</taxon>
        <taxon>Chromadorea</taxon>
        <taxon>Plectida</taxon>
        <taxon>Plectina</taxon>
        <taxon>Plectoidea</taxon>
        <taxon>Plectidae</taxon>
        <taxon>Plectus</taxon>
    </lineage>
</organism>
<comment type="caution">
    <text evidence="1">Lacks conserved residue(s) required for the propagation of feature annotation.</text>
</comment>
<feature type="domain" description="EGF-like" evidence="5">
    <location>
        <begin position="74"/>
        <end position="110"/>
    </location>
</feature>
<sequence>MKKELLFWILGSLFAVNGHYLALTKERDFGVSMDRDGEQDDEPIARDASQYCQNGGFQYDSGNLTLCNCPHYFTGMTCSTSLCMNGGYVTDDLDDRSCQCPPGYIGVHCETELCKSSLAAFGPLNAFSKKTTFSLIVHNRLDPVGQSAANLLKRALNSSPINGYTFYQYSELCFDTSGPIDPRGQCFEHSDFPLSNFSQFLNKINMLKPADVSTQHCFQVPNLLGTIGSFVTASSDGSSNSAVFVFTQHPVVPDLLQEQNIIQSAIAWGVKIFVFYVPGELVNCGDLTDPGFDTLQRLTKATNGQFIICNTTTKFVSDSETVFSSLMTTQLNSQVHEPKFYSNCILNLTDYNDDYDGPLYISINSKASVTVNYKSQPQNSTASFVNSWSFYTISVIGHFLKSLEVRSSGYCDMLVYANSEISIFVSFITEKNNSTDVSSSTLVQGIPLWPVLHINYPVLTDFSSILLTYTSENGTTSGPLVGSLRPNCLFDWIFDDSITCEQQNTTLTLAFTFLDTSNSPALRRVFPGFCAPPATTPSSTITMTTAAQASLTSSSASITTTSSADCYNPDTASAVTTPTTDITTAAITTTPPPVACTMTNRQPFAIDTHFRTLTFMMEVNDNTQTIMNGLSTSLDLKNFTTSASTIQQYNFILFGASCSFKSVILTQHANEFLGVFSSNISNLCDSGSSNLQNAFNFATKFLGPQKGLIFAIVNSTASQINDFSTFYSSQQPLDQSIYIIAQTHLPTTLNTLPYLSDLVISTGGMLVLLSSPNSTIMYVKNMLPILIRDTISLGSFAKTSYTANGKNETINIEDIFNEIIVTVINFDGTGANLNLAVYPELLPHDTFVEDTDRYTKILHYKSPYPSSQAGLNAVAQLSGLDLDCLFFVHVIGGQKMVARFTNSIYSDFPTVRPAYTTNITAIISVQPPETNITSISYGLIGESLTPVSFIERSASTCTFRYAATLPSTSNGPLPRPNFLSITGLTYNNVTFTKYLPFIVHSDLGTPNVQMDACSCPLRSDGYTGRYCDIPGPNTPTTTSSSVFTTAAATTTTKTPSKASLPPCTTSMVTTKAAIEFSTAAHTVASTASTSTVTTTTTTNTGPTTTPPTTQTTTHVTVSSTTGQSTTAGGGPSTTTSAMPPVTTTSAVPITTTTSQGGGGGPEGKSGPALSTNAIIGIAVGGGVVVIIGVALVIVCIAATSGGAGGMLGVAGGMMAAPKSRMPTGVRIPRPRTIQRRGSSPPSLVDRDIGGGGRWDPWPMENVNGINRPLY</sequence>
<dbReference type="WBParaSite" id="PSAMB.scaffold38size103597.g998.t1">
    <property type="protein sequence ID" value="PSAMB.scaffold38size103597.g998.t1"/>
    <property type="gene ID" value="PSAMB.scaffold38size103597.g998"/>
</dbReference>
<evidence type="ECO:0000313" key="7">
    <source>
        <dbReference type="WBParaSite" id="PSAMB.scaffold38size103597.g998.t1"/>
    </source>
</evidence>
<keyword evidence="1" id="KW-0245">EGF-like domain</keyword>
<feature type="signal peptide" evidence="4">
    <location>
        <begin position="1"/>
        <end position="18"/>
    </location>
</feature>
<feature type="region of interest" description="Disordered" evidence="2">
    <location>
        <begin position="1231"/>
        <end position="1252"/>
    </location>
</feature>
<evidence type="ECO:0000313" key="6">
    <source>
        <dbReference type="Proteomes" id="UP000887566"/>
    </source>
</evidence>
<dbReference type="PANTHER" id="PTHR47324:SF3">
    <property type="entry name" value="EGF-LIKE DOMAIN-CONTAINING PROTEIN"/>
    <property type="match status" value="1"/>
</dbReference>
<evidence type="ECO:0000256" key="4">
    <source>
        <dbReference type="SAM" id="SignalP"/>
    </source>
</evidence>